<name>A0AAY4DXP0_9TELE</name>
<gene>
    <name evidence="13" type="primary">IGFBP3</name>
</gene>
<keyword evidence="14" id="KW-1185">Reference proteome</keyword>
<dbReference type="InterPro" id="IPR000716">
    <property type="entry name" value="Thyroglobulin_1"/>
</dbReference>
<dbReference type="GO" id="GO:0043567">
    <property type="term" value="P:regulation of insulin-like growth factor receptor signaling pathway"/>
    <property type="evidence" value="ECO:0007669"/>
    <property type="project" value="TreeGrafter"/>
</dbReference>
<evidence type="ECO:0000256" key="6">
    <source>
        <dbReference type="ARBA" id="ARBA00023157"/>
    </source>
</evidence>
<dbReference type="CDD" id="cd00191">
    <property type="entry name" value="TY"/>
    <property type="match status" value="1"/>
</dbReference>
<dbReference type="GO" id="GO:0031994">
    <property type="term" value="F:insulin-like growth factor I binding"/>
    <property type="evidence" value="ECO:0007669"/>
    <property type="project" value="TreeGrafter"/>
</dbReference>
<dbReference type="GO" id="GO:0005615">
    <property type="term" value="C:extracellular space"/>
    <property type="evidence" value="ECO:0007669"/>
    <property type="project" value="TreeGrafter"/>
</dbReference>
<keyword evidence="4" id="KW-0341">Growth regulation</keyword>
<keyword evidence="5 10" id="KW-0732">Signal</keyword>
<dbReference type="InterPro" id="IPR036857">
    <property type="entry name" value="Thyroglobulin_1_sf"/>
</dbReference>
<dbReference type="FunFam" id="4.10.40.20:FF:000001">
    <property type="entry name" value="Insulin-like growth factor binding protein 5"/>
    <property type="match status" value="1"/>
</dbReference>
<evidence type="ECO:0000259" key="11">
    <source>
        <dbReference type="PROSITE" id="PS51162"/>
    </source>
</evidence>
<dbReference type="InterPro" id="IPR017891">
    <property type="entry name" value="Insulin_GF-bd_Cys-rich_CS"/>
</dbReference>
<dbReference type="InterPro" id="IPR022321">
    <property type="entry name" value="IGFBP_1-6_chordata"/>
</dbReference>
<dbReference type="PRINTS" id="PR01976">
    <property type="entry name" value="IGFBPFAMILY"/>
</dbReference>
<dbReference type="SUPFAM" id="SSF57184">
    <property type="entry name" value="Growth factor receptor domain"/>
    <property type="match status" value="1"/>
</dbReference>
<organism evidence="13 14">
    <name type="scientific">Denticeps clupeoides</name>
    <name type="common">denticle herring</name>
    <dbReference type="NCBI Taxonomy" id="299321"/>
    <lineage>
        <taxon>Eukaryota</taxon>
        <taxon>Metazoa</taxon>
        <taxon>Chordata</taxon>
        <taxon>Craniata</taxon>
        <taxon>Vertebrata</taxon>
        <taxon>Euteleostomi</taxon>
        <taxon>Actinopterygii</taxon>
        <taxon>Neopterygii</taxon>
        <taxon>Teleostei</taxon>
        <taxon>Clupei</taxon>
        <taxon>Clupeiformes</taxon>
        <taxon>Denticipitoidei</taxon>
        <taxon>Denticipitidae</taxon>
        <taxon>Denticeps</taxon>
    </lineage>
</organism>
<dbReference type="SUPFAM" id="SSF57610">
    <property type="entry name" value="Thyroglobulin type-1 domain"/>
    <property type="match status" value="1"/>
</dbReference>
<dbReference type="GeneTree" id="ENSGT00940000158092"/>
<proteinExistence type="predicted"/>
<reference evidence="13" key="2">
    <citation type="submission" date="2025-08" db="UniProtKB">
        <authorList>
            <consortium name="Ensembl"/>
        </authorList>
    </citation>
    <scope>IDENTIFICATION</scope>
</reference>
<evidence type="ECO:0000256" key="7">
    <source>
        <dbReference type="ARBA" id="ARBA00023183"/>
    </source>
</evidence>
<feature type="domain" description="Thyroglobulin type-1" evidence="11">
    <location>
        <begin position="216"/>
        <end position="287"/>
    </location>
</feature>
<feature type="compositionally biased region" description="Polar residues" evidence="9">
    <location>
        <begin position="143"/>
        <end position="156"/>
    </location>
</feature>
<dbReference type="PANTHER" id="PTHR11551:SF3">
    <property type="entry name" value="INSULIN-LIKE GROWTH FACTOR-BINDING PROTEIN 3"/>
    <property type="match status" value="1"/>
</dbReference>
<evidence type="ECO:0000256" key="8">
    <source>
        <dbReference type="PROSITE-ProRule" id="PRU00500"/>
    </source>
</evidence>
<sequence>MATGARALLLAAAALASAARLAAPLGPAVRCAPCDAAARALCEPVRAGCAETVREPGCGCCATCALPLGHACGIYTGRCGSGASCRRRPGEARPLRALLEGRGVCASLASVSNQLPGSDGTFLVTLLREYFGRYPVEGAKVNPTTHEVHASSSEAFSGSPHAPTQHHPLYQGHPKAEVIRRDRVKKTESFKVERIPHLPGTDQKNFSLEMKLDPEYGPCRREMESILKALKVRDTINPHGFPIPNCDRKGFYKKKQCQPSKGRKRGFCWCVDKYGHPLPGYKGEARCMAAAQRSNRGKTTQE</sequence>
<keyword evidence="6" id="KW-1015">Disulfide bond</keyword>
<dbReference type="PROSITE" id="PS51162">
    <property type="entry name" value="THYROGLOBULIN_1_2"/>
    <property type="match status" value="1"/>
</dbReference>
<reference evidence="13" key="3">
    <citation type="submission" date="2025-09" db="UniProtKB">
        <authorList>
            <consortium name="Ensembl"/>
        </authorList>
    </citation>
    <scope>IDENTIFICATION</scope>
</reference>
<dbReference type="Gene3D" id="4.10.40.20">
    <property type="match status" value="1"/>
</dbReference>
<protein>
    <recommendedName>
        <fullName evidence="15">Insulin-like growth factor-binding protein 3</fullName>
    </recommendedName>
</protein>
<dbReference type="Pfam" id="PF00219">
    <property type="entry name" value="IGFBP"/>
    <property type="match status" value="1"/>
</dbReference>
<dbReference type="GO" id="GO:0031995">
    <property type="term" value="F:insulin-like growth factor II binding"/>
    <property type="evidence" value="ECO:0007669"/>
    <property type="project" value="TreeGrafter"/>
</dbReference>
<feature type="domain" description="IGFBP N-terminal" evidence="12">
    <location>
        <begin position="27"/>
        <end position="108"/>
    </location>
</feature>
<dbReference type="PROSITE" id="PS51323">
    <property type="entry name" value="IGFBP_N_2"/>
    <property type="match status" value="1"/>
</dbReference>
<evidence type="ECO:0000256" key="3">
    <source>
        <dbReference type="ARBA" id="ARBA00022553"/>
    </source>
</evidence>
<dbReference type="PROSITE" id="PS00222">
    <property type="entry name" value="IGFBP_N_1"/>
    <property type="match status" value="1"/>
</dbReference>
<keyword evidence="7" id="KW-0340">Growth factor binding</keyword>
<evidence type="ECO:0000313" key="14">
    <source>
        <dbReference type="Proteomes" id="UP000694580"/>
    </source>
</evidence>
<dbReference type="Proteomes" id="UP000694580">
    <property type="component" value="Chromosome 4"/>
</dbReference>
<feature type="chain" id="PRO_5044217028" description="Insulin-like growth factor-binding protein 3" evidence="10">
    <location>
        <begin position="19"/>
        <end position="302"/>
    </location>
</feature>
<evidence type="ECO:0000256" key="2">
    <source>
        <dbReference type="ARBA" id="ARBA00022525"/>
    </source>
</evidence>
<evidence type="ECO:0000256" key="4">
    <source>
        <dbReference type="ARBA" id="ARBA00022604"/>
    </source>
</evidence>
<evidence type="ECO:0008006" key="15">
    <source>
        <dbReference type="Google" id="ProtNLM"/>
    </source>
</evidence>
<feature type="region of interest" description="Disordered" evidence="9">
    <location>
        <begin position="143"/>
        <end position="173"/>
    </location>
</feature>
<dbReference type="SMART" id="SM00121">
    <property type="entry name" value="IB"/>
    <property type="match status" value="1"/>
</dbReference>
<evidence type="ECO:0000259" key="12">
    <source>
        <dbReference type="PROSITE" id="PS51323"/>
    </source>
</evidence>
<dbReference type="SMART" id="SM00211">
    <property type="entry name" value="TY"/>
    <property type="match status" value="1"/>
</dbReference>
<dbReference type="InterPro" id="IPR000867">
    <property type="entry name" value="IGFBP-like"/>
</dbReference>
<dbReference type="Pfam" id="PF00086">
    <property type="entry name" value="Thyroglobulin_1"/>
    <property type="match status" value="1"/>
</dbReference>
<comment type="subcellular location">
    <subcellularLocation>
        <location evidence="1">Secreted</location>
    </subcellularLocation>
</comment>
<dbReference type="FunFam" id="4.10.800.10:FF:000005">
    <property type="entry name" value="Putative insulin-like growth factor-binding protein 5"/>
    <property type="match status" value="1"/>
</dbReference>
<evidence type="ECO:0000256" key="1">
    <source>
        <dbReference type="ARBA" id="ARBA00004613"/>
    </source>
</evidence>
<dbReference type="PROSITE" id="PS00484">
    <property type="entry name" value="THYROGLOBULIN_1_1"/>
    <property type="match status" value="1"/>
</dbReference>
<evidence type="ECO:0000256" key="10">
    <source>
        <dbReference type="SAM" id="SignalP"/>
    </source>
</evidence>
<evidence type="ECO:0000313" key="13">
    <source>
        <dbReference type="Ensembl" id="ENSDCDP00010050262.1"/>
    </source>
</evidence>
<dbReference type="Gene3D" id="4.10.800.10">
    <property type="entry name" value="Thyroglobulin type-1"/>
    <property type="match status" value="1"/>
</dbReference>
<reference evidence="13 14" key="1">
    <citation type="submission" date="2020-06" db="EMBL/GenBank/DDBJ databases">
        <authorList>
            <consortium name="Wellcome Sanger Institute Data Sharing"/>
        </authorList>
    </citation>
    <scope>NUCLEOTIDE SEQUENCE [LARGE SCALE GENOMIC DNA]</scope>
</reference>
<feature type="signal peptide" evidence="10">
    <location>
        <begin position="1"/>
        <end position="18"/>
    </location>
</feature>
<keyword evidence="2" id="KW-0964">Secreted</keyword>
<dbReference type="InterPro" id="IPR009030">
    <property type="entry name" value="Growth_fac_rcpt_cys_sf"/>
</dbReference>
<evidence type="ECO:0000256" key="5">
    <source>
        <dbReference type="ARBA" id="ARBA00022729"/>
    </source>
</evidence>
<dbReference type="Ensembl" id="ENSDCDT00010060684.1">
    <property type="protein sequence ID" value="ENSDCDP00010050262.1"/>
    <property type="gene ID" value="ENSDCDG00010029772.1"/>
</dbReference>
<keyword evidence="3" id="KW-0597">Phosphoprotein</keyword>
<accession>A0AAY4DXP0</accession>
<dbReference type="GO" id="GO:0001968">
    <property type="term" value="F:fibronectin binding"/>
    <property type="evidence" value="ECO:0007669"/>
    <property type="project" value="TreeGrafter"/>
</dbReference>
<evidence type="ECO:0000256" key="9">
    <source>
        <dbReference type="SAM" id="MobiDB-lite"/>
    </source>
</evidence>
<comment type="caution">
    <text evidence="8">Lacks conserved residue(s) required for the propagation of feature annotation.</text>
</comment>
<dbReference type="PANTHER" id="PTHR11551">
    <property type="entry name" value="INSULIN-LIKE GROWTH FACTOR BINDING PROTEIN"/>
    <property type="match status" value="1"/>
</dbReference>
<dbReference type="AlphaFoldDB" id="A0AAY4DXP0"/>